<feature type="compositionally biased region" description="Pro residues" evidence="1">
    <location>
        <begin position="116"/>
        <end position="131"/>
    </location>
</feature>
<dbReference type="PANTHER" id="PTHR38590:SF1">
    <property type="entry name" value="BLL0828 PROTEIN"/>
    <property type="match status" value="1"/>
</dbReference>
<dbReference type="CDD" id="cd01038">
    <property type="entry name" value="Endonuclease_DUF559"/>
    <property type="match status" value="1"/>
</dbReference>
<dbReference type="InterPro" id="IPR007569">
    <property type="entry name" value="DUF559"/>
</dbReference>
<dbReference type="AlphaFoldDB" id="A0A933W1Z0"/>
<proteinExistence type="predicted"/>
<dbReference type="Pfam" id="PF04480">
    <property type="entry name" value="DUF559"/>
    <property type="match status" value="1"/>
</dbReference>
<evidence type="ECO:0000259" key="2">
    <source>
        <dbReference type="Pfam" id="PF04480"/>
    </source>
</evidence>
<feature type="region of interest" description="Disordered" evidence="1">
    <location>
        <begin position="114"/>
        <end position="140"/>
    </location>
</feature>
<dbReference type="InterPro" id="IPR047216">
    <property type="entry name" value="Endonuclease_DUF559_bact"/>
</dbReference>
<dbReference type="Gene3D" id="3.40.960.10">
    <property type="entry name" value="VSR Endonuclease"/>
    <property type="match status" value="1"/>
</dbReference>
<reference evidence="3" key="1">
    <citation type="submission" date="2020-07" db="EMBL/GenBank/DDBJ databases">
        <title>Huge and variable diversity of episymbiotic CPR bacteria and DPANN archaea in groundwater ecosystems.</title>
        <authorList>
            <person name="He C.Y."/>
            <person name="Keren R."/>
            <person name="Whittaker M."/>
            <person name="Farag I.F."/>
            <person name="Doudna J."/>
            <person name="Cate J.H.D."/>
            <person name="Banfield J.F."/>
        </authorList>
    </citation>
    <scope>NUCLEOTIDE SEQUENCE</scope>
    <source>
        <strain evidence="3">NC_groundwater_1818_Pr3_B-0.1um_66_35</strain>
    </source>
</reference>
<evidence type="ECO:0000256" key="1">
    <source>
        <dbReference type="SAM" id="MobiDB-lite"/>
    </source>
</evidence>
<sequence length="140" mass="15991">MIQRVPHQQRQFAKQLRTNATEAERALWRLLRSRRLAHLKFRRQVPLGPWIADFVCCEQHLIIEADGSQHADNQRDEARDRDLVQRGFRVLRFWNNDILARSQSVIEAIAEAAAPNPSPVCAPDGAHPPSPTRGEGKKSE</sequence>
<evidence type="ECO:0000313" key="4">
    <source>
        <dbReference type="Proteomes" id="UP000782519"/>
    </source>
</evidence>
<organism evidence="3 4">
    <name type="scientific">Rhodopseudomonas palustris</name>
    <dbReference type="NCBI Taxonomy" id="1076"/>
    <lineage>
        <taxon>Bacteria</taxon>
        <taxon>Pseudomonadati</taxon>
        <taxon>Pseudomonadota</taxon>
        <taxon>Alphaproteobacteria</taxon>
        <taxon>Hyphomicrobiales</taxon>
        <taxon>Nitrobacteraceae</taxon>
        <taxon>Rhodopseudomonas</taxon>
    </lineage>
</organism>
<evidence type="ECO:0000313" key="3">
    <source>
        <dbReference type="EMBL" id="MBI5129773.1"/>
    </source>
</evidence>
<comment type="caution">
    <text evidence="3">The sequence shown here is derived from an EMBL/GenBank/DDBJ whole genome shotgun (WGS) entry which is preliminary data.</text>
</comment>
<dbReference type="InterPro" id="IPR011335">
    <property type="entry name" value="Restrct_endonuc-II-like"/>
</dbReference>
<feature type="domain" description="DUF559" evidence="2">
    <location>
        <begin position="8"/>
        <end position="112"/>
    </location>
</feature>
<dbReference type="EMBL" id="JACRJB010000025">
    <property type="protein sequence ID" value="MBI5129773.1"/>
    <property type="molecule type" value="Genomic_DNA"/>
</dbReference>
<accession>A0A933W1Z0</accession>
<dbReference type="Proteomes" id="UP000782519">
    <property type="component" value="Unassembled WGS sequence"/>
</dbReference>
<dbReference type="PANTHER" id="PTHR38590">
    <property type="entry name" value="BLL0828 PROTEIN"/>
    <property type="match status" value="1"/>
</dbReference>
<gene>
    <name evidence="3" type="ORF">HZA66_10045</name>
</gene>
<dbReference type="SUPFAM" id="SSF52980">
    <property type="entry name" value="Restriction endonuclease-like"/>
    <property type="match status" value="1"/>
</dbReference>
<protein>
    <submittedName>
        <fullName evidence="3">DUF559 domain-containing protein</fullName>
    </submittedName>
</protein>
<name>A0A933W1Z0_RHOPL</name>